<dbReference type="EMBL" id="JAMKPW020000015">
    <property type="protein sequence ID" value="KAK8210403.1"/>
    <property type="molecule type" value="Genomic_DNA"/>
</dbReference>
<evidence type="ECO:0000313" key="2">
    <source>
        <dbReference type="Proteomes" id="UP001320706"/>
    </source>
</evidence>
<comment type="caution">
    <text evidence="1">The sequence shown here is derived from an EMBL/GenBank/DDBJ whole genome shotgun (WGS) entry which is preliminary data.</text>
</comment>
<keyword evidence="2" id="KW-1185">Reference proteome</keyword>
<protein>
    <submittedName>
        <fullName evidence="1">Uncharacterized protein</fullName>
    </submittedName>
</protein>
<organism evidence="1 2">
    <name type="scientific">Zalaria obscura</name>
    <dbReference type="NCBI Taxonomy" id="2024903"/>
    <lineage>
        <taxon>Eukaryota</taxon>
        <taxon>Fungi</taxon>
        <taxon>Dikarya</taxon>
        <taxon>Ascomycota</taxon>
        <taxon>Pezizomycotina</taxon>
        <taxon>Dothideomycetes</taxon>
        <taxon>Dothideomycetidae</taxon>
        <taxon>Dothideales</taxon>
        <taxon>Zalariaceae</taxon>
        <taxon>Zalaria</taxon>
    </lineage>
</organism>
<dbReference type="Proteomes" id="UP001320706">
    <property type="component" value="Unassembled WGS sequence"/>
</dbReference>
<sequence length="503" mass="57392">MVANDKAIGPLMSHAEVDSIEACVQPHGPRLIRLFWRIIQPSYPILHKPSFMSQYSESYRQIDAGLLGAVYLNAIHWWSHDSILSPLQKPNTMILRSLTQQAIQNSYHRPRLSSIEAILLLLQCKPEDPLNPDHTFVWGYVSQALAIAECLGLQLDASEWTIPGWERSLRKRLAWALYMQDKWAALAYGRPSHIQDDQDWCVQNLTTADFTDCERLQEEVEEDRGPRTETPVSGQLFISMVELTRILSTVLQTFYTARASTNQDTVHLFRQSQPITNQLNTWYAKLTPALQLNAGRPRQLCSTGNIHFAYYGLQITILRRLVRSTTLAPLCQDADILAAIRQMARRMAEHTMTLIENLRPDQTEAFWYSSTPYLFSVTGSFLTLLLVTSLTTAERTHWRESLKTYLWTLRLRCKAFESMRFAVDRLEGAILRGMEHALAVDLDESPGFVMQRGGSRLDQEDASTNTGDWNFTALDLEAFDWLNAFDSHGNDLADLEAYGQMDS</sequence>
<gene>
    <name evidence="1" type="ORF">M8818_003573</name>
</gene>
<evidence type="ECO:0000313" key="1">
    <source>
        <dbReference type="EMBL" id="KAK8210403.1"/>
    </source>
</evidence>
<accession>A0ACC3SFL0</accession>
<proteinExistence type="predicted"/>
<reference evidence="1" key="1">
    <citation type="submission" date="2024-02" db="EMBL/GenBank/DDBJ databases">
        <title>Metagenome Assembled Genome of Zalaria obscura JY119.</title>
        <authorList>
            <person name="Vighnesh L."/>
            <person name="Jagadeeshwari U."/>
            <person name="Venkata Ramana C."/>
            <person name="Sasikala C."/>
        </authorList>
    </citation>
    <scope>NUCLEOTIDE SEQUENCE</scope>
    <source>
        <strain evidence="1">JY119</strain>
    </source>
</reference>
<name>A0ACC3SFL0_9PEZI</name>